<keyword evidence="1" id="KW-0812">Transmembrane</keyword>
<dbReference type="Pfam" id="PF05975">
    <property type="entry name" value="EcsB"/>
    <property type="match status" value="1"/>
</dbReference>
<gene>
    <name evidence="2" type="ORF">SAMN05216362_10759</name>
</gene>
<feature type="transmembrane region" description="Helical" evidence="1">
    <location>
        <begin position="167"/>
        <end position="185"/>
    </location>
</feature>
<name>A0A1H9DMG0_9BACI</name>
<dbReference type="RefSeq" id="WP_091773028.1">
    <property type="nucleotide sequence ID" value="NZ_FOES01000007.1"/>
</dbReference>
<accession>A0A1H9DMG0</accession>
<feature type="transmembrane region" description="Helical" evidence="1">
    <location>
        <begin position="290"/>
        <end position="308"/>
    </location>
</feature>
<dbReference type="STRING" id="571933.SAMN05216362_10759"/>
<feature type="transmembrane region" description="Helical" evidence="1">
    <location>
        <begin position="191"/>
        <end position="209"/>
    </location>
</feature>
<feature type="transmembrane region" description="Helical" evidence="1">
    <location>
        <begin position="64"/>
        <end position="84"/>
    </location>
</feature>
<evidence type="ECO:0000313" key="3">
    <source>
        <dbReference type="Proteomes" id="UP000199427"/>
    </source>
</evidence>
<protein>
    <submittedName>
        <fullName evidence="2">ABC transporter protein EcsB</fullName>
    </submittedName>
</protein>
<sequence length="410" mass="49016">MTGFELFKKRLQHHYRFYNRLRHTTVDWTVWVYIFIPFFIVGASFYIDLWLKVPIWPENVSAEFMLMVVVFLMYLGSHYAFLFNADVLYLWQKIDLINALNRYRIGYMALITFVKTSLFMILVSPIFIQYFNWDALTYLKFSILVYILSTAKELLKREAKIRLSKWTYRFSILLLMIVYFLMLLKSVTNDWAMLMVSIVILVSSMVIVLSKPQKFYQEIEIDTEQRNQFTQLILMQSAHIGAPEWMTQSNNQVSNRPWIFRNSQKLYSTYTPQFAYQELMIKTLLRRKKWVLLYLQFTFGGVALIVLFPSWYKVLIYLILLFFIGQLARSYWNQIVSERFLELFYWKPVELSNVSKKMFRLMMVPSSLLFSIALGYKLFSYVGIIIVPIIGFILSFIIADFFSRRVIINI</sequence>
<dbReference type="InterPro" id="IPR010288">
    <property type="entry name" value="EcsB_ABC"/>
</dbReference>
<feature type="transmembrane region" description="Helical" evidence="1">
    <location>
        <begin position="30"/>
        <end position="52"/>
    </location>
</feature>
<dbReference type="GO" id="GO:0016020">
    <property type="term" value="C:membrane"/>
    <property type="evidence" value="ECO:0007669"/>
    <property type="project" value="InterPro"/>
</dbReference>
<evidence type="ECO:0000313" key="2">
    <source>
        <dbReference type="EMBL" id="SEQ14609.1"/>
    </source>
</evidence>
<feature type="transmembrane region" description="Helical" evidence="1">
    <location>
        <begin position="382"/>
        <end position="402"/>
    </location>
</feature>
<dbReference type="AlphaFoldDB" id="A0A1H9DMG0"/>
<feature type="transmembrane region" description="Helical" evidence="1">
    <location>
        <begin position="105"/>
        <end position="131"/>
    </location>
</feature>
<dbReference type="EMBL" id="FOES01000007">
    <property type="protein sequence ID" value="SEQ14609.1"/>
    <property type="molecule type" value="Genomic_DNA"/>
</dbReference>
<keyword evidence="3" id="KW-1185">Reference proteome</keyword>
<organism evidence="2 3">
    <name type="scientific">Piscibacillus halophilus</name>
    <dbReference type="NCBI Taxonomy" id="571933"/>
    <lineage>
        <taxon>Bacteria</taxon>
        <taxon>Bacillati</taxon>
        <taxon>Bacillota</taxon>
        <taxon>Bacilli</taxon>
        <taxon>Bacillales</taxon>
        <taxon>Bacillaceae</taxon>
        <taxon>Piscibacillus</taxon>
    </lineage>
</organism>
<feature type="transmembrane region" description="Helical" evidence="1">
    <location>
        <begin position="137"/>
        <end position="155"/>
    </location>
</feature>
<keyword evidence="1" id="KW-0472">Membrane</keyword>
<dbReference type="OrthoDB" id="2448479at2"/>
<evidence type="ECO:0000256" key="1">
    <source>
        <dbReference type="SAM" id="Phobius"/>
    </source>
</evidence>
<proteinExistence type="predicted"/>
<reference evidence="2 3" key="1">
    <citation type="submission" date="2016-10" db="EMBL/GenBank/DDBJ databases">
        <authorList>
            <person name="de Groot N.N."/>
        </authorList>
    </citation>
    <scope>NUCLEOTIDE SEQUENCE [LARGE SCALE GENOMIC DNA]</scope>
    <source>
        <strain evidence="2 3">DSM 21633</strain>
    </source>
</reference>
<dbReference type="Proteomes" id="UP000199427">
    <property type="component" value="Unassembled WGS sequence"/>
</dbReference>
<keyword evidence="1" id="KW-1133">Transmembrane helix</keyword>